<name>A0A482W5X8_ASBVE</name>
<comment type="caution">
    <text evidence="2">The sequence shown here is derived from an EMBL/GenBank/DDBJ whole genome shotgun (WGS) entry which is preliminary data.</text>
</comment>
<keyword evidence="1" id="KW-1133">Transmembrane helix</keyword>
<evidence type="ECO:0000313" key="2">
    <source>
        <dbReference type="EMBL" id="RZC39938.1"/>
    </source>
</evidence>
<dbReference type="AlphaFoldDB" id="A0A482W5X8"/>
<proteinExistence type="predicted"/>
<evidence type="ECO:0000313" key="3">
    <source>
        <dbReference type="Proteomes" id="UP000292052"/>
    </source>
</evidence>
<reference evidence="2 3" key="1">
    <citation type="submission" date="2017-03" db="EMBL/GenBank/DDBJ databases">
        <title>Genome of the blue death feigning beetle - Asbolus verrucosus.</title>
        <authorList>
            <person name="Rider S.D."/>
        </authorList>
    </citation>
    <scope>NUCLEOTIDE SEQUENCE [LARGE SCALE GENOMIC DNA]</scope>
    <source>
        <strain evidence="2">Butters</strain>
        <tissue evidence="2">Head and leg muscle</tissue>
    </source>
</reference>
<keyword evidence="1" id="KW-0472">Membrane</keyword>
<organism evidence="2 3">
    <name type="scientific">Asbolus verrucosus</name>
    <name type="common">Desert ironclad beetle</name>
    <dbReference type="NCBI Taxonomy" id="1661398"/>
    <lineage>
        <taxon>Eukaryota</taxon>
        <taxon>Metazoa</taxon>
        <taxon>Ecdysozoa</taxon>
        <taxon>Arthropoda</taxon>
        <taxon>Hexapoda</taxon>
        <taxon>Insecta</taxon>
        <taxon>Pterygota</taxon>
        <taxon>Neoptera</taxon>
        <taxon>Endopterygota</taxon>
        <taxon>Coleoptera</taxon>
        <taxon>Polyphaga</taxon>
        <taxon>Cucujiformia</taxon>
        <taxon>Tenebrionidae</taxon>
        <taxon>Pimeliinae</taxon>
        <taxon>Asbolus</taxon>
    </lineage>
</organism>
<dbReference type="Proteomes" id="UP000292052">
    <property type="component" value="Unassembled WGS sequence"/>
</dbReference>
<sequence>MTKIAEINQDSSASFSEDSEETRVRKFAKHMLKSTLFIGSFQEKRFVEPLNSYRDVIKVADDETDFIENLIAVKKRCAKFFVKNVWIGITEPKTIGTPAGYNLWVSLDEEVFGSYWYKIKSVKFHSNEVCLKLEVVRPVSREKTPVHNITPQQVLEDVSQHDVSELGVKISHYFKEKFSELFREILTVTNIKEAIIFIFLLLSTLITFLVHAIQYLLEYFLKLLHETSGFIKVCSPIIISFIRLIMNTINGFYALIAVMWRDRSPPNINQNLYQLLPYESPYNNNMRALPYQGDVPRNRKFYRSSGSSVRITPLN</sequence>
<gene>
    <name evidence="2" type="ORF">BDFB_003791</name>
</gene>
<keyword evidence="3" id="KW-1185">Reference proteome</keyword>
<evidence type="ECO:0000256" key="1">
    <source>
        <dbReference type="SAM" id="Phobius"/>
    </source>
</evidence>
<accession>A0A482W5X8</accession>
<dbReference type="OrthoDB" id="6362496at2759"/>
<keyword evidence="1" id="KW-0812">Transmembrane</keyword>
<protein>
    <submittedName>
        <fullName evidence="2">Uncharacterized protein</fullName>
    </submittedName>
</protein>
<feature type="transmembrane region" description="Helical" evidence="1">
    <location>
        <begin position="194"/>
        <end position="217"/>
    </location>
</feature>
<feature type="transmembrane region" description="Helical" evidence="1">
    <location>
        <begin position="237"/>
        <end position="260"/>
    </location>
</feature>
<dbReference type="EMBL" id="QDEB01030299">
    <property type="protein sequence ID" value="RZC39938.1"/>
    <property type="molecule type" value="Genomic_DNA"/>
</dbReference>